<organism evidence="1 2">
    <name type="scientific">Camellia lanceoleosa</name>
    <dbReference type="NCBI Taxonomy" id="1840588"/>
    <lineage>
        <taxon>Eukaryota</taxon>
        <taxon>Viridiplantae</taxon>
        <taxon>Streptophyta</taxon>
        <taxon>Embryophyta</taxon>
        <taxon>Tracheophyta</taxon>
        <taxon>Spermatophyta</taxon>
        <taxon>Magnoliopsida</taxon>
        <taxon>eudicotyledons</taxon>
        <taxon>Gunneridae</taxon>
        <taxon>Pentapetalae</taxon>
        <taxon>asterids</taxon>
        <taxon>Ericales</taxon>
        <taxon>Theaceae</taxon>
        <taxon>Camellia</taxon>
    </lineage>
</organism>
<dbReference type="Proteomes" id="UP001060215">
    <property type="component" value="Chromosome 3"/>
</dbReference>
<name>A0ACC0IU45_9ERIC</name>
<protein>
    <submittedName>
        <fullName evidence="1">Uncharacterized protein</fullName>
    </submittedName>
</protein>
<evidence type="ECO:0000313" key="1">
    <source>
        <dbReference type="EMBL" id="KAI8028440.1"/>
    </source>
</evidence>
<gene>
    <name evidence="1" type="ORF">LOK49_LG02G01676</name>
</gene>
<keyword evidence="2" id="KW-1185">Reference proteome</keyword>
<dbReference type="EMBL" id="CM045760">
    <property type="protein sequence ID" value="KAI8028440.1"/>
    <property type="molecule type" value="Genomic_DNA"/>
</dbReference>
<reference evidence="1 2" key="1">
    <citation type="journal article" date="2022" name="Plant J.">
        <title>Chromosome-level genome of Camellia lanceoleosa provides a valuable resource for understanding genome evolution and self-incompatibility.</title>
        <authorList>
            <person name="Gong W."/>
            <person name="Xiao S."/>
            <person name="Wang L."/>
            <person name="Liao Z."/>
            <person name="Chang Y."/>
            <person name="Mo W."/>
            <person name="Hu G."/>
            <person name="Li W."/>
            <person name="Zhao G."/>
            <person name="Zhu H."/>
            <person name="Hu X."/>
            <person name="Ji K."/>
            <person name="Xiang X."/>
            <person name="Song Q."/>
            <person name="Yuan D."/>
            <person name="Jin S."/>
            <person name="Zhang L."/>
        </authorList>
    </citation>
    <scope>NUCLEOTIDE SEQUENCE [LARGE SCALE GENOMIC DNA]</scope>
    <source>
        <strain evidence="1">SQ_2022a</strain>
    </source>
</reference>
<proteinExistence type="predicted"/>
<evidence type="ECO:0000313" key="2">
    <source>
        <dbReference type="Proteomes" id="UP001060215"/>
    </source>
</evidence>
<accession>A0ACC0IU45</accession>
<sequence length="42" mass="4823">MLATSFISYCQSSHPYPLQNQNLPQIQTPKSSSFSHPRQLPY</sequence>
<comment type="caution">
    <text evidence="1">The sequence shown here is derived from an EMBL/GenBank/DDBJ whole genome shotgun (WGS) entry which is preliminary data.</text>
</comment>